<gene>
    <name evidence="3" type="ORF">F1559_003962</name>
</gene>
<protein>
    <recommendedName>
        <fullName evidence="2">DUF676 domain-containing protein</fullName>
    </recommendedName>
</protein>
<dbReference type="OrthoDB" id="273452at2759"/>
<feature type="domain" description="DUF676" evidence="2">
    <location>
        <begin position="66"/>
        <end position="259"/>
    </location>
</feature>
<name>A0A7J7IH46_9RHOD</name>
<evidence type="ECO:0000259" key="2">
    <source>
        <dbReference type="Pfam" id="PF05057"/>
    </source>
</evidence>
<dbReference type="PANTHER" id="PTHR12482">
    <property type="entry name" value="LIPASE ROG1-RELATED-RELATED"/>
    <property type="match status" value="1"/>
</dbReference>
<dbReference type="Pfam" id="PF05057">
    <property type="entry name" value="DUF676"/>
    <property type="match status" value="1"/>
</dbReference>
<dbReference type="Gene3D" id="3.40.50.1820">
    <property type="entry name" value="alpha/beta hydrolase"/>
    <property type="match status" value="1"/>
</dbReference>
<dbReference type="PANTHER" id="PTHR12482:SF62">
    <property type="entry name" value="LIPASE ROG1-RELATED"/>
    <property type="match status" value="1"/>
</dbReference>
<dbReference type="AlphaFoldDB" id="A0A7J7IH46"/>
<proteinExistence type="predicted"/>
<dbReference type="Proteomes" id="UP000530660">
    <property type="component" value="Unassembled WGS sequence"/>
</dbReference>
<organism evidence="3 4">
    <name type="scientific">Cyanidiococcus yangmingshanensis</name>
    <dbReference type="NCBI Taxonomy" id="2690220"/>
    <lineage>
        <taxon>Eukaryota</taxon>
        <taxon>Rhodophyta</taxon>
        <taxon>Bangiophyceae</taxon>
        <taxon>Cyanidiales</taxon>
        <taxon>Cyanidiaceae</taxon>
        <taxon>Cyanidiococcus</taxon>
    </lineage>
</organism>
<feature type="region of interest" description="Disordered" evidence="1">
    <location>
        <begin position="1"/>
        <end position="27"/>
    </location>
</feature>
<evidence type="ECO:0000313" key="4">
    <source>
        <dbReference type="Proteomes" id="UP000530660"/>
    </source>
</evidence>
<comment type="caution">
    <text evidence="3">The sequence shown here is derived from an EMBL/GenBank/DDBJ whole genome shotgun (WGS) entry which is preliminary data.</text>
</comment>
<dbReference type="InterPro" id="IPR007751">
    <property type="entry name" value="DUF676_lipase-like"/>
</dbReference>
<dbReference type="SUPFAM" id="SSF53474">
    <property type="entry name" value="alpha/beta-Hydrolases"/>
    <property type="match status" value="1"/>
</dbReference>
<sequence length="447" mass="50342">MFVTGGPVHNNRSNRPTQHHRAPVERDQRLRKEFNDTSGSSLVAGRHRPRRARLHGRAILAEMQENNSDHICFLVHGLQGAPGDLFYLANVLQRQRVLVHMVECNWGRTTDGIVAGGERVAAEIKQVVAETKSPLRFISLVGFSLGGLYVRSALGTLVDNSEAPTQVAGLEPHAVVFIATPHLGVRGFRWWHLWPRWTHGLAGLFAGLTGRELFLIDASHEPLLLRMARDRAALRALDLFRIRLLVGNLCYDLMVSAGTSLIIPHERRYRVSPASLGGYCVLESPHVRAWTIPDPSVCLSAAKQDTAADAPTHGGVFLVLYLWTRLFMFLVAFVEHQKQWAYGRLKRLRSVRARKQRDRDDAVSLELQMAMALDALTWRRYAVAFDSPWIPAHNRLVAWSRHRLGAWLWRHGRPVVEQIVAFMDLSPCVPSIAPQVELRSPSDELSK</sequence>
<keyword evidence="4" id="KW-1185">Reference proteome</keyword>
<dbReference type="InterPro" id="IPR029058">
    <property type="entry name" value="AB_hydrolase_fold"/>
</dbReference>
<reference evidence="3 4" key="1">
    <citation type="journal article" date="2020" name="J. Phycol.">
        <title>Comparative genome analysis reveals Cyanidiococcus gen. nov., a new extremophilic red algal genus sister to Cyanidioschyzon (Cyanidioschyzonaceae, Rhodophyta).</title>
        <authorList>
            <person name="Liu S.-L."/>
            <person name="Chiang Y.-R."/>
            <person name="Yoon H.S."/>
            <person name="Fu H.-Y."/>
        </authorList>
    </citation>
    <scope>NUCLEOTIDE SEQUENCE [LARGE SCALE GENOMIC DNA]</scope>
    <source>
        <strain evidence="3 4">THAL066</strain>
    </source>
</reference>
<dbReference type="InterPro" id="IPR044294">
    <property type="entry name" value="Lipase-like"/>
</dbReference>
<dbReference type="EMBL" id="VWRR01000012">
    <property type="protein sequence ID" value="KAF6002054.1"/>
    <property type="molecule type" value="Genomic_DNA"/>
</dbReference>
<accession>A0A7J7IH46</accession>
<evidence type="ECO:0000313" key="3">
    <source>
        <dbReference type="EMBL" id="KAF6002054.1"/>
    </source>
</evidence>
<evidence type="ECO:0000256" key="1">
    <source>
        <dbReference type="SAM" id="MobiDB-lite"/>
    </source>
</evidence>